<dbReference type="Gene3D" id="3.40.630.30">
    <property type="match status" value="1"/>
</dbReference>
<sequence length="794" mass="89321">MEGFRMSKDEKYPSSADEWSEILTSFRTFQATSHSKYRAIQQPRDEVSQMLSSANSQTGLQTPTHEVRTSFTMAKPSVVQKQPYQEGDSGLGALSPQEPGKLSPATLDIAMVKSAAVDIPSEEAADRTRKRTPKKENTTNSGHCCSQQQSPAIEIQPASDSDPVTEMNNGTITPSKPNQERKILSLSPTDCSGGSDEVLLRQYKINAPKPPTVPDSAAPPLNRQQACIAVQNLNKIFKGRSSTALECSDASPLNKFRATSSFSDNTAMRRAHTFLGPPKFPPLTKPREKKRPMVLDPPSESFVGAGREKQNCLSDKLERLKREEKLKIAQQIRGIDLHAMKQPSPLDFARQGEGNDPTSPIAKQISLALTKRDNAVFSHLRNYPSNRNSPTGEAQDNGGSSDMAESRTRFSGRNSESSQQKNGSPLISGGDNFSMPVVDWQHRPWDTHSGQEFTHRLKNWLKTISELDLARVDTDSPEFNDARFHSNGRGMFASREKSPISFLDLTDQESAAHAHETASGYIYNWNTRLVKERQEAKWKKKKMVMQMRLSQQYLQTLTIRMNPHSPKLNLYLRPIEKKDLQGLLKLFNWYIQNTVRCVDLEPLSFGNLQERIDECERDKFPALVAVEQKPRLGHALNGEEEEIFGCILASDFTGPATINRYTAELELFVEPKYCRLGVGSCLVDKLLEICDSDYHPNQGYHFDCAAAQTDVYRAGKNRQLARLIFILHHVADNNSDYLWTKEWLERKFGFDEQALLKGTGIKGAKWLNSSYLVRNIRYLPKDDTEVANCNFIES</sequence>
<dbReference type="OrthoDB" id="2129362at2759"/>
<proteinExistence type="predicted"/>
<feature type="region of interest" description="Disordered" evidence="1">
    <location>
        <begin position="80"/>
        <end position="102"/>
    </location>
</feature>
<gene>
    <name evidence="2" type="ORF">I7I52_08991</name>
</gene>
<protein>
    <submittedName>
        <fullName evidence="2">N-Acyltransferase superfamily domain-containing protein</fullName>
    </submittedName>
</protein>
<feature type="region of interest" description="Disordered" evidence="1">
    <location>
        <begin position="43"/>
        <end position="66"/>
    </location>
</feature>
<feature type="region of interest" description="Disordered" evidence="1">
    <location>
        <begin position="380"/>
        <end position="433"/>
    </location>
</feature>
<evidence type="ECO:0000313" key="2">
    <source>
        <dbReference type="EMBL" id="KAG5298875.1"/>
    </source>
</evidence>
<dbReference type="AlphaFoldDB" id="A0A8H7Z0A4"/>
<name>A0A8H7Z0A4_AJECA</name>
<feature type="region of interest" description="Disordered" evidence="1">
    <location>
        <begin position="272"/>
        <end position="308"/>
    </location>
</feature>
<dbReference type="VEuPathDB" id="FungiDB:I7I52_08991"/>
<feature type="region of interest" description="Disordered" evidence="1">
    <location>
        <begin position="118"/>
        <end position="179"/>
    </location>
</feature>
<feature type="compositionally biased region" description="Polar residues" evidence="1">
    <location>
        <begin position="166"/>
        <end position="177"/>
    </location>
</feature>
<evidence type="ECO:0000313" key="3">
    <source>
        <dbReference type="Proteomes" id="UP000670092"/>
    </source>
</evidence>
<keyword evidence="2" id="KW-0012">Acyltransferase</keyword>
<feature type="compositionally biased region" description="Polar residues" evidence="1">
    <location>
        <begin position="383"/>
        <end position="400"/>
    </location>
</feature>
<dbReference type="GO" id="GO:0016746">
    <property type="term" value="F:acyltransferase activity"/>
    <property type="evidence" value="ECO:0007669"/>
    <property type="project" value="UniProtKB-KW"/>
</dbReference>
<dbReference type="SUPFAM" id="SSF55729">
    <property type="entry name" value="Acyl-CoA N-acyltransferases (Nat)"/>
    <property type="match status" value="1"/>
</dbReference>
<reference evidence="2 3" key="1">
    <citation type="submission" date="2021-01" db="EMBL/GenBank/DDBJ databases">
        <title>Chromosome-level genome assembly of a human fungal pathogen reveals clustering of transcriptionally co-regulated genes.</title>
        <authorList>
            <person name="Voorhies M."/>
            <person name="Cohen S."/>
            <person name="Shea T.P."/>
            <person name="Petrus S."/>
            <person name="Munoz J.F."/>
            <person name="Poplawski S."/>
            <person name="Goldman W.E."/>
            <person name="Michael T."/>
            <person name="Cuomo C.A."/>
            <person name="Sil A."/>
            <person name="Beyhan S."/>
        </authorList>
    </citation>
    <scope>NUCLEOTIDE SEQUENCE [LARGE SCALE GENOMIC DNA]</scope>
    <source>
        <strain evidence="2 3">G184AR</strain>
    </source>
</reference>
<comment type="caution">
    <text evidence="2">The sequence shown here is derived from an EMBL/GenBank/DDBJ whole genome shotgun (WGS) entry which is preliminary data.</text>
</comment>
<feature type="compositionally biased region" description="Polar residues" evidence="1">
    <location>
        <begin position="49"/>
        <end position="66"/>
    </location>
</feature>
<organism evidence="2 3">
    <name type="scientific">Ajellomyces capsulatus</name>
    <name type="common">Darling's disease fungus</name>
    <name type="synonym">Histoplasma capsulatum</name>
    <dbReference type="NCBI Taxonomy" id="5037"/>
    <lineage>
        <taxon>Eukaryota</taxon>
        <taxon>Fungi</taxon>
        <taxon>Dikarya</taxon>
        <taxon>Ascomycota</taxon>
        <taxon>Pezizomycotina</taxon>
        <taxon>Eurotiomycetes</taxon>
        <taxon>Eurotiomycetidae</taxon>
        <taxon>Onygenales</taxon>
        <taxon>Ajellomycetaceae</taxon>
        <taxon>Histoplasma</taxon>
    </lineage>
</organism>
<keyword evidence="2" id="KW-0808">Transferase</keyword>
<dbReference type="Proteomes" id="UP000670092">
    <property type="component" value="Unassembled WGS sequence"/>
</dbReference>
<feature type="compositionally biased region" description="Polar residues" evidence="1">
    <location>
        <begin position="409"/>
        <end position="425"/>
    </location>
</feature>
<feature type="compositionally biased region" description="Polar residues" evidence="1">
    <location>
        <begin position="138"/>
        <end position="151"/>
    </location>
</feature>
<accession>A0A8H7Z0A4</accession>
<dbReference type="EMBL" id="JAEVHI010000002">
    <property type="protein sequence ID" value="KAG5298875.1"/>
    <property type="molecule type" value="Genomic_DNA"/>
</dbReference>
<dbReference type="InterPro" id="IPR016181">
    <property type="entry name" value="Acyl_CoA_acyltransferase"/>
</dbReference>
<evidence type="ECO:0000256" key="1">
    <source>
        <dbReference type="SAM" id="MobiDB-lite"/>
    </source>
</evidence>